<dbReference type="PANTHER" id="PTHR12801:SF45">
    <property type="entry name" value="RNA EXONUCLEASE 4"/>
    <property type="match status" value="1"/>
</dbReference>
<feature type="region of interest" description="Disordered" evidence="6">
    <location>
        <begin position="56"/>
        <end position="83"/>
    </location>
</feature>
<dbReference type="EMBL" id="JAIZPD010000018">
    <property type="protein sequence ID" value="KAH0957996.1"/>
    <property type="molecule type" value="Genomic_DNA"/>
</dbReference>
<feature type="region of interest" description="Disordered" evidence="6">
    <location>
        <begin position="308"/>
        <end position="359"/>
    </location>
</feature>
<dbReference type="RefSeq" id="XP_044715510.1">
    <property type="nucleotide sequence ID" value="XM_044869559.1"/>
</dbReference>
<keyword evidence="3" id="KW-0378">Hydrolase</keyword>
<evidence type="ECO:0000256" key="5">
    <source>
        <dbReference type="ARBA" id="ARBA00025599"/>
    </source>
</evidence>
<feature type="compositionally biased region" description="Low complexity" evidence="6">
    <location>
        <begin position="69"/>
        <end position="83"/>
    </location>
</feature>
<feature type="compositionally biased region" description="Acidic residues" evidence="6">
    <location>
        <begin position="338"/>
        <end position="350"/>
    </location>
</feature>
<dbReference type="GeneID" id="68360217"/>
<evidence type="ECO:0000256" key="2">
    <source>
        <dbReference type="ARBA" id="ARBA00022722"/>
    </source>
</evidence>
<dbReference type="CDD" id="cd06137">
    <property type="entry name" value="DEDDh_RNase"/>
    <property type="match status" value="1"/>
</dbReference>
<dbReference type="InterPro" id="IPR013520">
    <property type="entry name" value="Ribonucl_H"/>
</dbReference>
<keyword evidence="4 8" id="KW-0269">Exonuclease</keyword>
<name>A0A9P8SEG1_9HYPO</name>
<keyword evidence="2" id="KW-0540">Nuclease</keyword>
<dbReference type="AlphaFoldDB" id="A0A9P8SEG1"/>
<dbReference type="InterPro" id="IPR036397">
    <property type="entry name" value="RNaseH_sf"/>
</dbReference>
<proteinExistence type="predicted"/>
<dbReference type="InterPro" id="IPR012337">
    <property type="entry name" value="RNaseH-like_sf"/>
</dbReference>
<protein>
    <submittedName>
        <fullName evidence="8">RNA exonuclease</fullName>
    </submittedName>
</protein>
<dbReference type="GO" id="GO:0005634">
    <property type="term" value="C:nucleus"/>
    <property type="evidence" value="ECO:0007669"/>
    <property type="project" value="TreeGrafter"/>
</dbReference>
<feature type="domain" description="Exonuclease" evidence="7">
    <location>
        <begin position="189"/>
        <end position="402"/>
    </location>
</feature>
<dbReference type="OrthoDB" id="16516at2759"/>
<dbReference type="Proteomes" id="UP000824596">
    <property type="component" value="Unassembled WGS sequence"/>
</dbReference>
<evidence type="ECO:0000256" key="6">
    <source>
        <dbReference type="SAM" id="MobiDB-lite"/>
    </source>
</evidence>
<keyword evidence="1" id="KW-0698">rRNA processing</keyword>
<dbReference type="GO" id="GO:0003676">
    <property type="term" value="F:nucleic acid binding"/>
    <property type="evidence" value="ECO:0007669"/>
    <property type="project" value="InterPro"/>
</dbReference>
<feature type="compositionally biased region" description="Basic and acidic residues" evidence="6">
    <location>
        <begin position="308"/>
        <end position="323"/>
    </location>
</feature>
<dbReference type="Gene3D" id="3.30.420.10">
    <property type="entry name" value="Ribonuclease H-like superfamily/Ribonuclease H"/>
    <property type="match status" value="1"/>
</dbReference>
<reference evidence="8" key="1">
    <citation type="submission" date="2021-09" db="EMBL/GenBank/DDBJ databases">
        <title>A high-quality genome of the endoparasitic fungus Hirsutella rhossiliensis with a comparison of Hirsutella genomes reveals transposable elements contributing to genome size variation.</title>
        <authorList>
            <person name="Lin R."/>
            <person name="Jiao Y."/>
            <person name="Sun X."/>
            <person name="Ling J."/>
            <person name="Xie B."/>
            <person name="Cheng X."/>
        </authorList>
    </citation>
    <scope>NUCLEOTIDE SEQUENCE</scope>
    <source>
        <strain evidence="8">HR02</strain>
    </source>
</reference>
<comment type="caution">
    <text evidence="8">The sequence shown here is derived from an EMBL/GenBank/DDBJ whole genome shotgun (WGS) entry which is preliminary data.</text>
</comment>
<dbReference type="GO" id="GO:0006364">
    <property type="term" value="P:rRNA processing"/>
    <property type="evidence" value="ECO:0007669"/>
    <property type="project" value="UniProtKB-KW"/>
</dbReference>
<organism evidence="8 9">
    <name type="scientific">Hirsutella rhossiliensis</name>
    <dbReference type="NCBI Taxonomy" id="111463"/>
    <lineage>
        <taxon>Eukaryota</taxon>
        <taxon>Fungi</taxon>
        <taxon>Dikarya</taxon>
        <taxon>Ascomycota</taxon>
        <taxon>Pezizomycotina</taxon>
        <taxon>Sordariomycetes</taxon>
        <taxon>Hypocreomycetidae</taxon>
        <taxon>Hypocreales</taxon>
        <taxon>Ophiocordycipitaceae</taxon>
        <taxon>Hirsutella</taxon>
    </lineage>
</organism>
<evidence type="ECO:0000313" key="9">
    <source>
        <dbReference type="Proteomes" id="UP000824596"/>
    </source>
</evidence>
<evidence type="ECO:0000256" key="3">
    <source>
        <dbReference type="ARBA" id="ARBA00022801"/>
    </source>
</evidence>
<comment type="function">
    <text evidence="5">Exoribonuclease involved in ribosome biosynthesis. Involved in the processing of ITS1, the internal transcribed spacer localized between the 18S and 5.8S rRNAs.</text>
</comment>
<evidence type="ECO:0000259" key="7">
    <source>
        <dbReference type="SMART" id="SM00479"/>
    </source>
</evidence>
<dbReference type="SMART" id="SM00479">
    <property type="entry name" value="EXOIII"/>
    <property type="match status" value="1"/>
</dbReference>
<gene>
    <name evidence="8" type="ORF">HRG_11089</name>
</gene>
<keyword evidence="9" id="KW-1185">Reference proteome</keyword>
<evidence type="ECO:0000313" key="8">
    <source>
        <dbReference type="EMBL" id="KAH0957996.1"/>
    </source>
</evidence>
<accession>A0A9P8SEG1</accession>
<evidence type="ECO:0000256" key="4">
    <source>
        <dbReference type="ARBA" id="ARBA00022839"/>
    </source>
</evidence>
<dbReference type="GO" id="GO:0004527">
    <property type="term" value="F:exonuclease activity"/>
    <property type="evidence" value="ECO:0007669"/>
    <property type="project" value="UniProtKB-KW"/>
</dbReference>
<dbReference type="GO" id="GO:0000027">
    <property type="term" value="P:ribosomal large subunit assembly"/>
    <property type="evidence" value="ECO:0007669"/>
    <property type="project" value="TreeGrafter"/>
</dbReference>
<evidence type="ECO:0000256" key="1">
    <source>
        <dbReference type="ARBA" id="ARBA00022552"/>
    </source>
</evidence>
<dbReference type="PANTHER" id="PTHR12801">
    <property type="entry name" value="RNA EXONUCLEASE REXO1 / RECO3 FAMILY MEMBER-RELATED"/>
    <property type="match status" value="1"/>
</dbReference>
<dbReference type="InterPro" id="IPR047021">
    <property type="entry name" value="REXO1/3/4-like"/>
</dbReference>
<dbReference type="SUPFAM" id="SSF53098">
    <property type="entry name" value="Ribonuclease H-like"/>
    <property type="match status" value="1"/>
</dbReference>
<sequence length="411" mass="45306">MDTQYGPIPSSPAHLQRLRELVPSAEELEKAGYVLAQLSASDMGRKRRCDRCTRALKHSGRDTQHGPRAAVTASASSLPSTAPQIPSHARIVAAQEAARISKEFDDAFDELTISLANKPAKPVEPIIRCKFHPGKVAYKKWTCCGNHVMAKPCTGEEHHLPRHYRVGELEKNWRYYPTPLVALSSPPAAAVVIDCEMGTAATGESELIRVSVIDYFSRRVLFDSLVLPQVKMAHYNTRYSGISRQMMEDAHRRRKCLVGRDQARSAVWRLVGPDTIVIGHAGQQDLTSLRWIHPLIVDTLMIEKMRRETERQAEEAAKAESAGKDSAQNQDGGGGGVDDADGNDQGNEDDSASKREGGLSLKALASQRLNRTIQIRGRGHDSVEDALATRDLLCWQISHPMLESVPLTMPA</sequence>